<evidence type="ECO:0000313" key="11">
    <source>
        <dbReference type="Proteomes" id="UP000660801"/>
    </source>
</evidence>
<keyword evidence="7 8" id="KW-0472">Membrane</keyword>
<dbReference type="OrthoDB" id="9807047at2"/>
<evidence type="ECO:0000259" key="9">
    <source>
        <dbReference type="PROSITE" id="PS50928"/>
    </source>
</evidence>
<dbReference type="PANTHER" id="PTHR42929">
    <property type="entry name" value="INNER MEMBRANE ABC TRANSPORTER PERMEASE PROTEIN YDCU-RELATED-RELATED"/>
    <property type="match status" value="1"/>
</dbReference>
<evidence type="ECO:0000256" key="4">
    <source>
        <dbReference type="ARBA" id="ARBA00022475"/>
    </source>
</evidence>
<protein>
    <submittedName>
        <fullName evidence="10">Spermidine/putrescine ABC transporter permease</fullName>
    </submittedName>
</protein>
<name>A0A917A548_9STRE</name>
<keyword evidence="5 8" id="KW-0812">Transmembrane</keyword>
<reference evidence="10" key="1">
    <citation type="journal article" date="2014" name="Int. J. Syst. Evol. Microbiol.">
        <title>Complete genome sequence of Corynebacterium casei LMG S-19264T (=DSM 44701T), isolated from a smear-ripened cheese.</title>
        <authorList>
            <consortium name="US DOE Joint Genome Institute (JGI-PGF)"/>
            <person name="Walter F."/>
            <person name="Albersmeier A."/>
            <person name="Kalinowski J."/>
            <person name="Ruckert C."/>
        </authorList>
    </citation>
    <scope>NUCLEOTIDE SEQUENCE</scope>
    <source>
        <strain evidence="10">CGMCC 1.15533</strain>
    </source>
</reference>
<dbReference type="EMBL" id="BMJN01000006">
    <property type="protein sequence ID" value="GGE27381.1"/>
    <property type="molecule type" value="Genomic_DNA"/>
</dbReference>
<evidence type="ECO:0000256" key="6">
    <source>
        <dbReference type="ARBA" id="ARBA00022989"/>
    </source>
</evidence>
<evidence type="ECO:0000256" key="5">
    <source>
        <dbReference type="ARBA" id="ARBA00022692"/>
    </source>
</evidence>
<dbReference type="PANTHER" id="PTHR42929:SF1">
    <property type="entry name" value="INNER MEMBRANE ABC TRANSPORTER PERMEASE PROTEIN YDCU-RELATED"/>
    <property type="match status" value="1"/>
</dbReference>
<dbReference type="GO" id="GO:0055085">
    <property type="term" value="P:transmembrane transport"/>
    <property type="evidence" value="ECO:0007669"/>
    <property type="project" value="InterPro"/>
</dbReference>
<dbReference type="Pfam" id="PF00528">
    <property type="entry name" value="BPD_transp_1"/>
    <property type="match status" value="1"/>
</dbReference>
<evidence type="ECO:0000313" key="10">
    <source>
        <dbReference type="EMBL" id="GGE27381.1"/>
    </source>
</evidence>
<keyword evidence="6 8" id="KW-1133">Transmembrane helix</keyword>
<reference evidence="10" key="2">
    <citation type="submission" date="2020-09" db="EMBL/GenBank/DDBJ databases">
        <authorList>
            <person name="Sun Q."/>
            <person name="Zhou Y."/>
        </authorList>
    </citation>
    <scope>NUCLEOTIDE SEQUENCE</scope>
    <source>
        <strain evidence="10">CGMCC 1.15533</strain>
    </source>
</reference>
<feature type="transmembrane region" description="Helical" evidence="8">
    <location>
        <begin position="201"/>
        <end position="220"/>
    </location>
</feature>
<evidence type="ECO:0000256" key="8">
    <source>
        <dbReference type="RuleBase" id="RU363032"/>
    </source>
</evidence>
<feature type="transmembrane region" description="Helical" evidence="8">
    <location>
        <begin position="93"/>
        <end position="117"/>
    </location>
</feature>
<dbReference type="GO" id="GO:0005886">
    <property type="term" value="C:plasma membrane"/>
    <property type="evidence" value="ECO:0007669"/>
    <property type="project" value="UniProtKB-SubCell"/>
</dbReference>
<dbReference type="PROSITE" id="PS50928">
    <property type="entry name" value="ABC_TM1"/>
    <property type="match status" value="1"/>
</dbReference>
<keyword evidence="4" id="KW-1003">Cell membrane</keyword>
<dbReference type="CDD" id="cd06261">
    <property type="entry name" value="TM_PBP2"/>
    <property type="match status" value="1"/>
</dbReference>
<comment type="caution">
    <text evidence="10">The sequence shown here is derived from an EMBL/GenBank/DDBJ whole genome shotgun (WGS) entry which is preliminary data.</text>
</comment>
<feature type="transmembrane region" description="Helical" evidence="8">
    <location>
        <begin position="240"/>
        <end position="261"/>
    </location>
</feature>
<dbReference type="AlphaFoldDB" id="A0A917A548"/>
<feature type="transmembrane region" description="Helical" evidence="8">
    <location>
        <begin position="12"/>
        <end position="33"/>
    </location>
</feature>
<keyword evidence="11" id="KW-1185">Reference proteome</keyword>
<gene>
    <name evidence="10" type="primary">potB</name>
    <name evidence="10" type="ORF">GCM10011510_05680</name>
</gene>
<evidence type="ECO:0000256" key="2">
    <source>
        <dbReference type="ARBA" id="ARBA00007069"/>
    </source>
</evidence>
<accession>A0A917A548</accession>
<comment type="subcellular location">
    <subcellularLocation>
        <location evidence="1 8">Cell membrane</location>
        <topology evidence="1 8">Multi-pass membrane protein</topology>
    </subcellularLocation>
</comment>
<organism evidence="10 11">
    <name type="scientific">Streptococcus himalayensis</name>
    <dbReference type="NCBI Taxonomy" id="1888195"/>
    <lineage>
        <taxon>Bacteria</taxon>
        <taxon>Bacillati</taxon>
        <taxon>Bacillota</taxon>
        <taxon>Bacilli</taxon>
        <taxon>Lactobacillales</taxon>
        <taxon>Streptococcaceae</taxon>
        <taxon>Streptococcus</taxon>
    </lineage>
</organism>
<dbReference type="RefSeq" id="WP_068991761.1">
    <property type="nucleotide sequence ID" value="NZ_BMJN01000006.1"/>
</dbReference>
<feature type="domain" description="ABC transmembrane type-1" evidence="9">
    <location>
        <begin position="60"/>
        <end position="262"/>
    </location>
</feature>
<comment type="similarity">
    <text evidence="2">Belongs to the binding-protein-dependent transport system permease family. CysTW subfamily.</text>
</comment>
<evidence type="ECO:0000256" key="1">
    <source>
        <dbReference type="ARBA" id="ARBA00004651"/>
    </source>
</evidence>
<proteinExistence type="inferred from homology"/>
<evidence type="ECO:0000256" key="7">
    <source>
        <dbReference type="ARBA" id="ARBA00023136"/>
    </source>
</evidence>
<dbReference type="Gene3D" id="1.10.3720.10">
    <property type="entry name" value="MetI-like"/>
    <property type="match status" value="1"/>
</dbReference>
<dbReference type="Proteomes" id="UP000660801">
    <property type="component" value="Unassembled WGS sequence"/>
</dbReference>
<sequence>MKKATSRWFSIPYFLWIFLFVLAPVVMIVWQSFFTIEGQITLDNYKTYFTSQNLTYLKMSFNSVFYAGIITLVTLLISYPTAYFLTKLKHKQLWLMLIILPTWINLLLKAYAFIGIFGQDGSVNQFLSFIGLGRQQILFTDFSFIFVASYIELPFMILPIFNVLDDLDPNLVHASYDLGANSWETFRRVVFPLSMNGVRSGVQSVFIPSLSLFMLTRLIGGNRVITLGTAIEQHFLTTQNLGMGSTIAVVLILAMMAVMWLTKERRE</sequence>
<dbReference type="SUPFAM" id="SSF161098">
    <property type="entry name" value="MetI-like"/>
    <property type="match status" value="1"/>
</dbReference>
<feature type="transmembrane region" description="Helical" evidence="8">
    <location>
        <begin position="137"/>
        <end position="161"/>
    </location>
</feature>
<dbReference type="InterPro" id="IPR035906">
    <property type="entry name" value="MetI-like_sf"/>
</dbReference>
<evidence type="ECO:0000256" key="3">
    <source>
        <dbReference type="ARBA" id="ARBA00022448"/>
    </source>
</evidence>
<keyword evidence="3 8" id="KW-0813">Transport</keyword>
<dbReference type="InterPro" id="IPR000515">
    <property type="entry name" value="MetI-like"/>
</dbReference>
<feature type="transmembrane region" description="Helical" evidence="8">
    <location>
        <begin position="64"/>
        <end position="86"/>
    </location>
</feature>